<accession>D0LZA9</accession>
<keyword evidence="3" id="KW-1185">Reference proteome</keyword>
<name>D0LZA9_HALO1</name>
<dbReference type="RefSeq" id="WP_012828970.1">
    <property type="nucleotide sequence ID" value="NC_013440.1"/>
</dbReference>
<sequence>MSRAFRHIVFTAGFTAALGVCLGACKDEPPAPPAAAPAAAPATAPAPAAASCEQRSDALIAWMDTLATEGPSGALQEAGGARVPRSETLFPAPVAAAPRVEINDSHLVFQGQVVAEVAALASGEAAVARLFAAPAARGAEGAAAQPGEVHVYASESTPWRVLVDVATGLSVAGYERIGLVMRTDSTLAPPPLPALSQGDDGSPDETSKRLVDQAWSGCPAALPLTVAAARQGARAQRKAAFDALRKALLGCECAIDDSWVRPVVWGLYGRGASREILTLKLVELGEGERIAAPADARWADVAARVAEASGPLRLAVSASAE</sequence>
<evidence type="ECO:0000256" key="1">
    <source>
        <dbReference type="SAM" id="MobiDB-lite"/>
    </source>
</evidence>
<gene>
    <name evidence="2" type="ordered locus">Hoch_3872</name>
</gene>
<evidence type="ECO:0000313" key="3">
    <source>
        <dbReference type="Proteomes" id="UP000001880"/>
    </source>
</evidence>
<evidence type="ECO:0000313" key="2">
    <source>
        <dbReference type="EMBL" id="ACY16371.1"/>
    </source>
</evidence>
<dbReference type="AlphaFoldDB" id="D0LZA9"/>
<protein>
    <submittedName>
        <fullName evidence="2">Uncharacterized protein</fullName>
    </submittedName>
</protein>
<organism evidence="2 3">
    <name type="scientific">Haliangium ochraceum (strain DSM 14365 / JCM 11303 / SMP-2)</name>
    <dbReference type="NCBI Taxonomy" id="502025"/>
    <lineage>
        <taxon>Bacteria</taxon>
        <taxon>Pseudomonadati</taxon>
        <taxon>Myxococcota</taxon>
        <taxon>Polyangia</taxon>
        <taxon>Haliangiales</taxon>
        <taxon>Kofleriaceae</taxon>
        <taxon>Haliangium</taxon>
    </lineage>
</organism>
<dbReference type="Proteomes" id="UP000001880">
    <property type="component" value="Chromosome"/>
</dbReference>
<reference evidence="2 3" key="1">
    <citation type="journal article" date="2010" name="Stand. Genomic Sci.">
        <title>Complete genome sequence of Haliangium ochraceum type strain (SMP-2).</title>
        <authorList>
            <consortium name="US DOE Joint Genome Institute (JGI-PGF)"/>
            <person name="Ivanova N."/>
            <person name="Daum C."/>
            <person name="Lang E."/>
            <person name="Abt B."/>
            <person name="Kopitz M."/>
            <person name="Saunders E."/>
            <person name="Lapidus A."/>
            <person name="Lucas S."/>
            <person name="Glavina Del Rio T."/>
            <person name="Nolan M."/>
            <person name="Tice H."/>
            <person name="Copeland A."/>
            <person name="Cheng J.F."/>
            <person name="Chen F."/>
            <person name="Bruce D."/>
            <person name="Goodwin L."/>
            <person name="Pitluck S."/>
            <person name="Mavromatis K."/>
            <person name="Pati A."/>
            <person name="Mikhailova N."/>
            <person name="Chen A."/>
            <person name="Palaniappan K."/>
            <person name="Land M."/>
            <person name="Hauser L."/>
            <person name="Chang Y.J."/>
            <person name="Jeffries C.D."/>
            <person name="Detter J.C."/>
            <person name="Brettin T."/>
            <person name="Rohde M."/>
            <person name="Goker M."/>
            <person name="Bristow J."/>
            <person name="Markowitz V."/>
            <person name="Eisen J.A."/>
            <person name="Hugenholtz P."/>
            <person name="Kyrpides N.C."/>
            <person name="Klenk H.P."/>
        </authorList>
    </citation>
    <scope>NUCLEOTIDE SEQUENCE [LARGE SCALE GENOMIC DNA]</scope>
    <source>
        <strain evidence="3">DSM 14365 / CIP 107738 / JCM 11303 / AJ 13395 / SMP-2</strain>
    </source>
</reference>
<dbReference type="EMBL" id="CP001804">
    <property type="protein sequence ID" value="ACY16371.1"/>
    <property type="molecule type" value="Genomic_DNA"/>
</dbReference>
<feature type="region of interest" description="Disordered" evidence="1">
    <location>
        <begin position="188"/>
        <end position="208"/>
    </location>
</feature>
<dbReference type="HOGENOM" id="CLU_865364_0_0_7"/>
<proteinExistence type="predicted"/>
<dbReference type="KEGG" id="hoh:Hoch_3872"/>